<dbReference type="Gene3D" id="2.60.120.260">
    <property type="entry name" value="Galactose-binding domain-like"/>
    <property type="match status" value="1"/>
</dbReference>
<name>A0A3E0WG60_9GAMM</name>
<dbReference type="PROSITE" id="PS50022">
    <property type="entry name" value="FA58C_3"/>
    <property type="match status" value="1"/>
</dbReference>
<dbReference type="EMBL" id="NFZW01000060">
    <property type="protein sequence ID" value="RFA31088.1"/>
    <property type="molecule type" value="Genomic_DNA"/>
</dbReference>
<accession>A0A3E0WG60</accession>
<evidence type="ECO:0000313" key="3">
    <source>
        <dbReference type="EMBL" id="RFA31088.1"/>
    </source>
</evidence>
<sequence length="165" mass="17684">MAFCLALVLAIAGCGGDSSSSKSSKQDTPPEPRNVAAEVNGGKATATYDSDNAYLVNDGETEGDFWSGNVVGDHITIEFDKAYEVSGLELYTNAANNSSTSIQFSSDGENFDSINLLSGDCFSMQMGSGRITCTFYQDRRATHARVVIKQNAHDVRIYELIVTGT</sequence>
<proteinExistence type="predicted"/>
<dbReference type="InterPro" id="IPR008979">
    <property type="entry name" value="Galactose-bd-like_sf"/>
</dbReference>
<dbReference type="AlphaFoldDB" id="A0A3E0WG60"/>
<protein>
    <recommendedName>
        <fullName evidence="2">F5/8 type C domain-containing protein</fullName>
    </recommendedName>
</protein>
<evidence type="ECO:0000259" key="2">
    <source>
        <dbReference type="PROSITE" id="PS50022"/>
    </source>
</evidence>
<evidence type="ECO:0000256" key="1">
    <source>
        <dbReference type="SAM" id="MobiDB-lite"/>
    </source>
</evidence>
<feature type="domain" description="F5/8 type C" evidence="2">
    <location>
        <begin position="18"/>
        <end position="165"/>
    </location>
</feature>
<gene>
    <name evidence="3" type="ORF">CAL65_22580</name>
</gene>
<dbReference type="SUPFAM" id="SSF49785">
    <property type="entry name" value="Galactose-binding domain-like"/>
    <property type="match status" value="1"/>
</dbReference>
<feature type="region of interest" description="Disordered" evidence="1">
    <location>
        <begin position="15"/>
        <end position="42"/>
    </location>
</feature>
<organism evidence="3 4">
    <name type="scientific">Alkalilimnicola ehrlichii</name>
    <dbReference type="NCBI Taxonomy" id="351052"/>
    <lineage>
        <taxon>Bacteria</taxon>
        <taxon>Pseudomonadati</taxon>
        <taxon>Pseudomonadota</taxon>
        <taxon>Gammaproteobacteria</taxon>
        <taxon>Chromatiales</taxon>
        <taxon>Ectothiorhodospiraceae</taxon>
        <taxon>Alkalilimnicola</taxon>
    </lineage>
</organism>
<reference evidence="4" key="1">
    <citation type="submission" date="2017-05" db="EMBL/GenBank/DDBJ databases">
        <authorList>
            <person name="Sharma S."/>
            <person name="Sidhu C."/>
            <person name="Pinnaka A.K."/>
        </authorList>
    </citation>
    <scope>NUCLEOTIDE SEQUENCE [LARGE SCALE GENOMIC DNA]</scope>
    <source>
        <strain evidence="4">AK93</strain>
    </source>
</reference>
<keyword evidence="4" id="KW-1185">Reference proteome</keyword>
<dbReference type="Pfam" id="PF00754">
    <property type="entry name" value="F5_F8_type_C"/>
    <property type="match status" value="1"/>
</dbReference>
<evidence type="ECO:0000313" key="4">
    <source>
        <dbReference type="Proteomes" id="UP000256763"/>
    </source>
</evidence>
<dbReference type="Proteomes" id="UP000256763">
    <property type="component" value="Unassembled WGS sequence"/>
</dbReference>
<comment type="caution">
    <text evidence="3">The sequence shown here is derived from an EMBL/GenBank/DDBJ whole genome shotgun (WGS) entry which is preliminary data.</text>
</comment>
<dbReference type="InterPro" id="IPR000421">
    <property type="entry name" value="FA58C"/>
</dbReference>